<organism evidence="5 6">
    <name type="scientific">Echinococcus granulosus</name>
    <name type="common">Hydatid tapeworm</name>
    <dbReference type="NCBI Taxonomy" id="6210"/>
    <lineage>
        <taxon>Eukaryota</taxon>
        <taxon>Metazoa</taxon>
        <taxon>Spiralia</taxon>
        <taxon>Lophotrochozoa</taxon>
        <taxon>Platyhelminthes</taxon>
        <taxon>Cestoda</taxon>
        <taxon>Eucestoda</taxon>
        <taxon>Cyclophyllidea</taxon>
        <taxon>Taeniidae</taxon>
        <taxon>Echinococcus</taxon>
        <taxon>Echinococcus granulosus group</taxon>
    </lineage>
</organism>
<dbReference type="CDD" id="cd02674">
    <property type="entry name" value="Peptidase_C19R"/>
    <property type="match status" value="1"/>
</dbReference>
<dbReference type="InterPro" id="IPR050185">
    <property type="entry name" value="Ub_carboxyl-term_hydrolase"/>
</dbReference>
<dbReference type="PANTHER" id="PTHR21646:SF23">
    <property type="entry name" value="UBIQUITIN CARBOXYL-TERMINAL HYDROLASE USP2"/>
    <property type="match status" value="1"/>
</dbReference>
<feature type="region of interest" description="Disordered" evidence="3">
    <location>
        <begin position="204"/>
        <end position="270"/>
    </location>
</feature>
<evidence type="ECO:0000256" key="2">
    <source>
        <dbReference type="RuleBase" id="RU366025"/>
    </source>
</evidence>
<dbReference type="PROSITE" id="PS00972">
    <property type="entry name" value="USP_1"/>
    <property type="match status" value="1"/>
</dbReference>
<dbReference type="OMA" id="MSTLECM"/>
<dbReference type="Pfam" id="PF00443">
    <property type="entry name" value="UCH"/>
    <property type="match status" value="1"/>
</dbReference>
<reference evidence="5 6" key="1">
    <citation type="journal article" date="2013" name="Nat. Genet.">
        <title>The genome of the hydatid tapeworm Echinococcus granulosus.</title>
        <authorList>
            <person name="Zheng H."/>
            <person name="Zhang W."/>
            <person name="Zhang L."/>
            <person name="Zhang Z."/>
            <person name="Li J."/>
            <person name="Lu G."/>
            <person name="Zhu Y."/>
            <person name="Wang Y."/>
            <person name="Huang Y."/>
            <person name="Liu J."/>
            <person name="Kang H."/>
            <person name="Chen J."/>
            <person name="Wang L."/>
            <person name="Chen A."/>
            <person name="Yu S."/>
            <person name="Gao Z."/>
            <person name="Jin L."/>
            <person name="Gu W."/>
            <person name="Wang Z."/>
            <person name="Zhao L."/>
            <person name="Shi B."/>
            <person name="Wen H."/>
            <person name="Lin R."/>
            <person name="Jones M.K."/>
            <person name="Brejova B."/>
            <person name="Vinar T."/>
            <person name="Zhao G."/>
            <person name="McManus D.P."/>
            <person name="Chen Z."/>
            <person name="Zhou Y."/>
            <person name="Wang S."/>
        </authorList>
    </citation>
    <scope>NUCLEOTIDE SEQUENCE [LARGE SCALE GENOMIC DNA]</scope>
</reference>
<feature type="region of interest" description="Disordered" evidence="3">
    <location>
        <begin position="97"/>
        <end position="118"/>
    </location>
</feature>
<proteinExistence type="inferred from homology"/>
<feature type="compositionally biased region" description="Low complexity" evidence="3">
    <location>
        <begin position="336"/>
        <end position="361"/>
    </location>
</feature>
<dbReference type="GO" id="GO:0004843">
    <property type="term" value="F:cysteine-type deubiquitinase activity"/>
    <property type="evidence" value="ECO:0007669"/>
    <property type="project" value="UniProtKB-UniRule"/>
</dbReference>
<comment type="catalytic activity">
    <reaction evidence="1 2">
        <text>Thiol-dependent hydrolysis of ester, thioester, amide, peptide and isopeptide bonds formed by the C-terminal Gly of ubiquitin (a 76-residue protein attached to proteins as an intracellular targeting signal).</text>
        <dbReference type="EC" id="3.4.19.12"/>
    </reaction>
</comment>
<dbReference type="GeneID" id="36345057"/>
<dbReference type="SUPFAM" id="SSF54001">
    <property type="entry name" value="Cysteine proteinases"/>
    <property type="match status" value="1"/>
</dbReference>
<accession>W6U5E1</accession>
<feature type="region of interest" description="Disordered" evidence="3">
    <location>
        <begin position="1"/>
        <end position="22"/>
    </location>
</feature>
<dbReference type="KEGG" id="egl:EGR_09342"/>
<name>W6U5E1_ECHGR</name>
<evidence type="ECO:0000256" key="1">
    <source>
        <dbReference type="ARBA" id="ARBA00000707"/>
    </source>
</evidence>
<dbReference type="EMBL" id="APAU02000144">
    <property type="protein sequence ID" value="EUB55776.1"/>
    <property type="molecule type" value="Genomic_DNA"/>
</dbReference>
<dbReference type="InterPro" id="IPR018200">
    <property type="entry name" value="USP_CS"/>
</dbReference>
<dbReference type="Gene3D" id="3.90.70.10">
    <property type="entry name" value="Cysteine proteinases"/>
    <property type="match status" value="1"/>
</dbReference>
<feature type="region of interest" description="Disordered" evidence="3">
    <location>
        <begin position="123"/>
        <end position="142"/>
    </location>
</feature>
<keyword evidence="2" id="KW-0645">Protease</keyword>
<feature type="compositionally biased region" description="Low complexity" evidence="3">
    <location>
        <begin position="289"/>
        <end position="321"/>
    </location>
</feature>
<keyword evidence="2" id="KW-0788">Thiol protease</keyword>
<dbReference type="InterPro" id="IPR001394">
    <property type="entry name" value="Peptidase_C19_UCH"/>
</dbReference>
<keyword evidence="2" id="KW-0833">Ubl conjugation pathway</keyword>
<sequence length="749" mass="83913">MNSSSSYHSRRQTGYPEAPKDYSTRPLVRYRAVSVDPLRSSFPQIYRNDLNFPISSGSCQPPAVLHHHPISYRGSSHCYSSVNAMSNRSALFLPPSASTPGSRYRTTERSAFISSRPSLSRSSSLSKFAQQQASPTPHTFPYNDSRSLSNYFTEYSNSNYSNNHRFKYSYSLLPSQMSRRNGSPVKRASYEEVKNFSHLSVCPSPDYSGTDTDFRSPPYPSGRNPRRINGRSEEWAELHPRRVHHVEVETGNEETPKTKSTAAGISADCDSPDIRVDRAVAVTVEAKTVSRSSSDRSTSPTDVNLNNTTSPTSSASASTSSDAYRRKSSGLHGGRAITTTATSSTASISSSSSSNAVGVNSSSASPTSTAGLIGLSNLGNTCFMNSVIQCLSNTRELLRVCLDYVYQSELNVNSSMKGNLFTAYADLMRQMWTPSSSTIAYVSPQRFRSQVQKFAPRFMGYAQQDAQEFLRYLVQGLHEDVNRVTKRPPSEIPDYDKEDRMPDSKKAALYWQRYKRIDDSIIADLFLGQLMSTLECMSCGHKSTTFDPFWDLSLPIPRGSEVDIHNCFDLFTSNEILDGAEQPTCSGCKRRQPCRKSLSIQRFPKILVIHFKRFSGERSRSKLTTFIDYPIEHLDLNRYAAYCSPETNASYRLYAVSNHSGSVFGGHYTASCLHPKLGTWFEFNDTRPQETHEKSEANPKNRSRIIRGLRSLLSKERRQIRLKNRYSPCSSSFPPSLPLSLQIRLADTR</sequence>
<feature type="compositionally biased region" description="Basic and acidic residues" evidence="3">
    <location>
        <begin position="230"/>
        <end position="248"/>
    </location>
</feature>
<evidence type="ECO:0000313" key="6">
    <source>
        <dbReference type="Proteomes" id="UP000019149"/>
    </source>
</evidence>
<comment type="caution">
    <text evidence="5">The sequence shown here is derived from an EMBL/GenBank/DDBJ whole genome shotgun (WGS) entry which is preliminary data.</text>
</comment>
<keyword evidence="6" id="KW-1185">Reference proteome</keyword>
<dbReference type="InterPro" id="IPR038765">
    <property type="entry name" value="Papain-like_cys_pep_sf"/>
</dbReference>
<protein>
    <recommendedName>
        <fullName evidence="2">Ubiquitin carboxyl-terminal hydrolase</fullName>
        <ecNumber evidence="2">3.4.19.12</ecNumber>
    </recommendedName>
</protein>
<evidence type="ECO:0000256" key="3">
    <source>
        <dbReference type="SAM" id="MobiDB-lite"/>
    </source>
</evidence>
<comment type="similarity">
    <text evidence="2">Belongs to the peptidase C19 family.</text>
</comment>
<dbReference type="CTD" id="36345057"/>
<dbReference type="EC" id="3.4.19.12" evidence="2"/>
<keyword evidence="2 5" id="KW-0378">Hydrolase</keyword>
<dbReference type="InterPro" id="IPR028889">
    <property type="entry name" value="USP"/>
</dbReference>
<feature type="region of interest" description="Disordered" evidence="3">
    <location>
        <begin position="286"/>
        <end position="361"/>
    </location>
</feature>
<dbReference type="GO" id="GO:0016579">
    <property type="term" value="P:protein deubiquitination"/>
    <property type="evidence" value="ECO:0007669"/>
    <property type="project" value="InterPro"/>
</dbReference>
<dbReference type="RefSeq" id="XP_024346972.1">
    <property type="nucleotide sequence ID" value="XM_024498591.1"/>
</dbReference>
<dbReference type="PROSITE" id="PS50235">
    <property type="entry name" value="USP_3"/>
    <property type="match status" value="1"/>
</dbReference>
<evidence type="ECO:0000313" key="5">
    <source>
        <dbReference type="EMBL" id="EUB55776.1"/>
    </source>
</evidence>
<gene>
    <name evidence="5" type="ORF">EGR_09342</name>
</gene>
<dbReference type="PROSITE" id="PS00973">
    <property type="entry name" value="USP_2"/>
    <property type="match status" value="1"/>
</dbReference>
<dbReference type="OrthoDB" id="265306at2759"/>
<dbReference type="PANTHER" id="PTHR21646">
    <property type="entry name" value="UBIQUITIN CARBOXYL-TERMINAL HYDROLASE"/>
    <property type="match status" value="1"/>
</dbReference>
<dbReference type="GO" id="GO:0006508">
    <property type="term" value="P:proteolysis"/>
    <property type="evidence" value="ECO:0007669"/>
    <property type="project" value="UniProtKB-KW"/>
</dbReference>
<feature type="compositionally biased region" description="Polar residues" evidence="3">
    <location>
        <begin position="127"/>
        <end position="142"/>
    </location>
</feature>
<feature type="domain" description="USP" evidence="4">
    <location>
        <begin position="373"/>
        <end position="718"/>
    </location>
</feature>
<dbReference type="Proteomes" id="UP000019149">
    <property type="component" value="Unassembled WGS sequence"/>
</dbReference>
<dbReference type="STRING" id="6210.W6U5E1"/>
<dbReference type="AlphaFoldDB" id="W6U5E1"/>
<evidence type="ECO:0000259" key="4">
    <source>
        <dbReference type="PROSITE" id="PS50235"/>
    </source>
</evidence>